<dbReference type="InterPro" id="IPR027417">
    <property type="entry name" value="P-loop_NTPase"/>
</dbReference>
<dbReference type="EC" id="5.6.2.4" evidence="16"/>
<dbReference type="GO" id="GO:0043590">
    <property type="term" value="C:bacterial nucleoid"/>
    <property type="evidence" value="ECO:0007669"/>
    <property type="project" value="TreeGrafter"/>
</dbReference>
<keyword evidence="7 20" id="KW-0378">Hydrolase</keyword>
<keyword evidence="21" id="KW-1185">Reference proteome</keyword>
<dbReference type="Pfam" id="PF00570">
    <property type="entry name" value="HRDC"/>
    <property type="match status" value="1"/>
</dbReference>
<dbReference type="Pfam" id="PF09382">
    <property type="entry name" value="RQC"/>
    <property type="match status" value="1"/>
</dbReference>
<evidence type="ECO:0000256" key="16">
    <source>
        <dbReference type="NCBIfam" id="TIGR01389"/>
    </source>
</evidence>
<dbReference type="GO" id="GO:0046872">
    <property type="term" value="F:metal ion binding"/>
    <property type="evidence" value="ECO:0007669"/>
    <property type="project" value="UniProtKB-KW"/>
</dbReference>
<dbReference type="GO" id="GO:0005524">
    <property type="term" value="F:ATP binding"/>
    <property type="evidence" value="ECO:0007669"/>
    <property type="project" value="UniProtKB-KW"/>
</dbReference>
<evidence type="ECO:0000256" key="6">
    <source>
        <dbReference type="ARBA" id="ARBA00022763"/>
    </source>
</evidence>
<keyword evidence="5" id="KW-0547">Nucleotide-binding</keyword>
<dbReference type="CDD" id="cd17920">
    <property type="entry name" value="DEXHc_RecQ"/>
    <property type="match status" value="1"/>
</dbReference>
<gene>
    <name evidence="20" type="primary">recQ</name>
    <name evidence="20" type="ORF">G8O30_05965</name>
</gene>
<sequence length="597" mass="67038">MLEKAKEPLKHYFGFDDFRTGQKETISNLLTGKSMLTVMPTGGGKSLCYQVPALLFEGTSIVISPLISLMKDQVDALQENGVKAVALHSGLSSNELEETMQEIMTGEIKLIYVAPERLDHPRFRDICLRLTIPLVAIDEAHCISQWGHDFRPSYRMILPFIQSLPVHPLVVALTATATPNVRQDILAALRIPRENEVVTGFERSNLTFEVVRGTDKTKYIETFIEGNKSESGIIYAATRNKVDQLYELLKQKGYAVGRYHGGLADQVRAEQQDAFLRDDVSIMIATNAFGMGIDKSNLRYIIHAQMPKNMEGYYQEAGRAGRDGLPSVCILLYSPQDIQVQRFLLEQSTTSEERYLHEVDRLRKMQDYCHTEGCLQQFIVNYFGEESAESCGRCANCTDQRESEDRTVDAQRVLSCVVRMGQRFGKAMIANVLIGSKNKKVLEFGFEQLPTYGILTAWSGKQAQDFIEYLTSEQYLLMSGGSFPVLQVSEKGKEVLKGLRKVSKKAEAAQHTIVANDELFESLRKKRREIAEEAGVPPFVVFSDATLKEMSANQPTTESALLEVKGVGQRKLDQYGDFFLTIICEYKSKVDSQGSTE</sequence>
<dbReference type="InterPro" id="IPR014001">
    <property type="entry name" value="Helicase_ATP-bd"/>
</dbReference>
<evidence type="ECO:0000256" key="10">
    <source>
        <dbReference type="ARBA" id="ARBA00022840"/>
    </source>
</evidence>
<evidence type="ECO:0000256" key="5">
    <source>
        <dbReference type="ARBA" id="ARBA00022741"/>
    </source>
</evidence>
<dbReference type="GO" id="GO:0030894">
    <property type="term" value="C:replisome"/>
    <property type="evidence" value="ECO:0007669"/>
    <property type="project" value="TreeGrafter"/>
</dbReference>
<comment type="cofactor">
    <cofactor evidence="1">
        <name>Mg(2+)</name>
        <dbReference type="ChEBI" id="CHEBI:18420"/>
    </cofactor>
</comment>
<dbReference type="CDD" id="cd18794">
    <property type="entry name" value="SF2_C_RecQ"/>
    <property type="match status" value="1"/>
</dbReference>
<dbReference type="InterPro" id="IPR036388">
    <property type="entry name" value="WH-like_DNA-bd_sf"/>
</dbReference>
<dbReference type="AlphaFoldDB" id="A0A7S8CE84"/>
<evidence type="ECO:0000259" key="18">
    <source>
        <dbReference type="PROSITE" id="PS51192"/>
    </source>
</evidence>
<feature type="domain" description="Helicase ATP-binding" evidence="18">
    <location>
        <begin position="26"/>
        <end position="195"/>
    </location>
</feature>
<keyword evidence="10" id="KW-0067">ATP-binding</keyword>
<dbReference type="FunFam" id="3.40.50.300:FF:000296">
    <property type="entry name" value="ATP-dependent DNA helicase RecQ"/>
    <property type="match status" value="1"/>
</dbReference>
<dbReference type="PANTHER" id="PTHR13710:SF105">
    <property type="entry name" value="ATP-DEPENDENT DNA HELICASE Q1"/>
    <property type="match status" value="1"/>
</dbReference>
<evidence type="ECO:0000256" key="4">
    <source>
        <dbReference type="ARBA" id="ARBA00022723"/>
    </source>
</evidence>
<evidence type="ECO:0000256" key="8">
    <source>
        <dbReference type="ARBA" id="ARBA00022806"/>
    </source>
</evidence>
<evidence type="ECO:0000256" key="1">
    <source>
        <dbReference type="ARBA" id="ARBA00001946"/>
    </source>
</evidence>
<dbReference type="GO" id="GO:0009378">
    <property type="term" value="F:four-way junction helicase activity"/>
    <property type="evidence" value="ECO:0007669"/>
    <property type="project" value="TreeGrafter"/>
</dbReference>
<dbReference type="Gene3D" id="1.10.150.80">
    <property type="entry name" value="HRDC domain"/>
    <property type="match status" value="1"/>
</dbReference>
<evidence type="ECO:0000313" key="20">
    <source>
        <dbReference type="EMBL" id="QPC48375.1"/>
    </source>
</evidence>
<dbReference type="NCBIfam" id="TIGR01389">
    <property type="entry name" value="recQ"/>
    <property type="match status" value="1"/>
</dbReference>
<dbReference type="InterPro" id="IPR018982">
    <property type="entry name" value="RQC_domain"/>
</dbReference>
<feature type="domain" description="Helicase C-terminal" evidence="19">
    <location>
        <begin position="219"/>
        <end position="363"/>
    </location>
</feature>
<dbReference type="InterPro" id="IPR032284">
    <property type="entry name" value="RecQ_Zn-bd"/>
</dbReference>
<evidence type="ECO:0000256" key="3">
    <source>
        <dbReference type="ARBA" id="ARBA00005446"/>
    </source>
</evidence>
<dbReference type="InterPro" id="IPR010997">
    <property type="entry name" value="HRDC-like_sf"/>
</dbReference>
<keyword evidence="14" id="KW-0413">Isomerase</keyword>
<dbReference type="InterPro" id="IPR011545">
    <property type="entry name" value="DEAD/DEAH_box_helicase_dom"/>
</dbReference>
<proteinExistence type="inferred from homology"/>
<dbReference type="Gene3D" id="3.40.50.300">
    <property type="entry name" value="P-loop containing nucleotide triphosphate hydrolases"/>
    <property type="match status" value="2"/>
</dbReference>
<feature type="domain" description="HRDC" evidence="17">
    <location>
        <begin position="513"/>
        <end position="593"/>
    </location>
</feature>
<dbReference type="PROSITE" id="PS51192">
    <property type="entry name" value="HELICASE_ATP_BIND_1"/>
    <property type="match status" value="1"/>
</dbReference>
<evidence type="ECO:0000256" key="13">
    <source>
        <dbReference type="ARBA" id="ARBA00023204"/>
    </source>
</evidence>
<dbReference type="SMART" id="SM00487">
    <property type="entry name" value="DEXDc"/>
    <property type="match status" value="1"/>
</dbReference>
<evidence type="ECO:0000313" key="21">
    <source>
        <dbReference type="Proteomes" id="UP000593626"/>
    </source>
</evidence>
<comment type="similarity">
    <text evidence="3">Belongs to the helicase family. RecQ subfamily.</text>
</comment>
<dbReference type="InterPro" id="IPR004589">
    <property type="entry name" value="DNA_helicase_ATP-dep_RecQ"/>
</dbReference>
<dbReference type="Pfam" id="PF00271">
    <property type="entry name" value="Helicase_C"/>
    <property type="match status" value="1"/>
</dbReference>
<evidence type="ECO:0000256" key="14">
    <source>
        <dbReference type="ARBA" id="ARBA00023235"/>
    </source>
</evidence>
<dbReference type="KEGG" id="mcui:G8O30_05965"/>
<dbReference type="GO" id="GO:0006281">
    <property type="term" value="P:DNA repair"/>
    <property type="evidence" value="ECO:0007669"/>
    <property type="project" value="UniProtKB-KW"/>
</dbReference>
<dbReference type="GO" id="GO:0006310">
    <property type="term" value="P:DNA recombination"/>
    <property type="evidence" value="ECO:0007669"/>
    <property type="project" value="UniProtKB-UniRule"/>
</dbReference>
<dbReference type="InterPro" id="IPR044876">
    <property type="entry name" value="HRDC_dom_sf"/>
</dbReference>
<dbReference type="Gene3D" id="1.10.10.10">
    <property type="entry name" value="Winged helix-like DNA-binding domain superfamily/Winged helix DNA-binding domain"/>
    <property type="match status" value="1"/>
</dbReference>
<keyword evidence="4" id="KW-0479">Metal-binding</keyword>
<dbReference type="NCBIfam" id="TIGR00614">
    <property type="entry name" value="recQ_fam"/>
    <property type="match status" value="1"/>
</dbReference>
<dbReference type="PROSITE" id="PS51194">
    <property type="entry name" value="HELICASE_CTER"/>
    <property type="match status" value="1"/>
</dbReference>
<evidence type="ECO:0000256" key="2">
    <source>
        <dbReference type="ARBA" id="ARBA00001947"/>
    </source>
</evidence>
<comment type="cofactor">
    <cofactor evidence="2">
        <name>Zn(2+)</name>
        <dbReference type="ChEBI" id="CHEBI:29105"/>
    </cofactor>
</comment>
<dbReference type="SMART" id="SM00956">
    <property type="entry name" value="RQC"/>
    <property type="match status" value="1"/>
</dbReference>
<dbReference type="SUPFAM" id="SSF52540">
    <property type="entry name" value="P-loop containing nucleoside triphosphate hydrolases"/>
    <property type="match status" value="1"/>
</dbReference>
<dbReference type="PANTHER" id="PTHR13710">
    <property type="entry name" value="DNA HELICASE RECQ FAMILY MEMBER"/>
    <property type="match status" value="1"/>
</dbReference>
<dbReference type="Pfam" id="PF00270">
    <property type="entry name" value="DEAD"/>
    <property type="match status" value="1"/>
</dbReference>
<dbReference type="InterPro" id="IPR036390">
    <property type="entry name" value="WH_DNA-bd_sf"/>
</dbReference>
<evidence type="ECO:0000259" key="17">
    <source>
        <dbReference type="PROSITE" id="PS50967"/>
    </source>
</evidence>
<accession>A0A7S8CE84</accession>
<dbReference type="GO" id="GO:0009432">
    <property type="term" value="P:SOS response"/>
    <property type="evidence" value="ECO:0007669"/>
    <property type="project" value="UniProtKB-UniRule"/>
</dbReference>
<dbReference type="PROSITE" id="PS50967">
    <property type="entry name" value="HRDC"/>
    <property type="match status" value="1"/>
</dbReference>
<dbReference type="SMART" id="SM00490">
    <property type="entry name" value="HELICc"/>
    <property type="match status" value="1"/>
</dbReference>
<protein>
    <recommendedName>
        <fullName evidence="16">DNA helicase RecQ</fullName>
        <ecNumber evidence="16">5.6.2.4</ecNumber>
    </recommendedName>
</protein>
<evidence type="ECO:0000256" key="15">
    <source>
        <dbReference type="ARBA" id="ARBA00034617"/>
    </source>
</evidence>
<dbReference type="GO" id="GO:0043138">
    <property type="term" value="F:3'-5' DNA helicase activity"/>
    <property type="evidence" value="ECO:0007669"/>
    <property type="project" value="UniProtKB-EC"/>
</dbReference>
<evidence type="ECO:0000256" key="9">
    <source>
        <dbReference type="ARBA" id="ARBA00022833"/>
    </source>
</evidence>
<dbReference type="Proteomes" id="UP000593626">
    <property type="component" value="Chromosome"/>
</dbReference>
<name>A0A7S8CE84_9BACI</name>
<dbReference type="InterPro" id="IPR002121">
    <property type="entry name" value="HRDC_dom"/>
</dbReference>
<evidence type="ECO:0000259" key="19">
    <source>
        <dbReference type="PROSITE" id="PS51194"/>
    </source>
</evidence>
<keyword evidence="12" id="KW-0233">DNA recombination</keyword>
<keyword evidence="6" id="KW-0227">DNA damage</keyword>
<evidence type="ECO:0000256" key="12">
    <source>
        <dbReference type="ARBA" id="ARBA00023172"/>
    </source>
</evidence>
<dbReference type="EMBL" id="CP049742">
    <property type="protein sequence ID" value="QPC48375.1"/>
    <property type="molecule type" value="Genomic_DNA"/>
</dbReference>
<dbReference type="FunFam" id="1.10.150.80:FF:000002">
    <property type="entry name" value="ATP-dependent DNA helicase RecQ"/>
    <property type="match status" value="1"/>
</dbReference>
<dbReference type="GO" id="GO:0006260">
    <property type="term" value="P:DNA replication"/>
    <property type="evidence" value="ECO:0007669"/>
    <property type="project" value="InterPro"/>
</dbReference>
<dbReference type="Pfam" id="PF16124">
    <property type="entry name" value="RecQ_Zn_bind"/>
    <property type="match status" value="1"/>
</dbReference>
<reference evidence="20 21" key="1">
    <citation type="submission" date="2019-07" db="EMBL/GenBank/DDBJ databases">
        <title>Genome sequence of 2 isolates from Red Sea Mangroves.</title>
        <authorList>
            <person name="Sefrji F."/>
            <person name="Michoud G."/>
            <person name="Merlino G."/>
            <person name="Daffonchio D."/>
        </authorList>
    </citation>
    <scope>NUCLEOTIDE SEQUENCE [LARGE SCALE GENOMIC DNA]</scope>
    <source>
        <strain evidence="20 21">R1DC41</strain>
    </source>
</reference>
<keyword evidence="8 20" id="KW-0347">Helicase</keyword>
<dbReference type="GO" id="GO:0005737">
    <property type="term" value="C:cytoplasm"/>
    <property type="evidence" value="ECO:0007669"/>
    <property type="project" value="TreeGrafter"/>
</dbReference>
<dbReference type="InterPro" id="IPR001650">
    <property type="entry name" value="Helicase_C-like"/>
</dbReference>
<dbReference type="InterPro" id="IPR006293">
    <property type="entry name" value="DNA_helicase_ATP-dep_RecQ_bac"/>
</dbReference>
<dbReference type="SUPFAM" id="SSF46785">
    <property type="entry name" value="Winged helix' DNA-binding domain"/>
    <property type="match status" value="1"/>
</dbReference>
<dbReference type="SMART" id="SM00341">
    <property type="entry name" value="HRDC"/>
    <property type="match status" value="1"/>
</dbReference>
<dbReference type="SUPFAM" id="SSF47819">
    <property type="entry name" value="HRDC-like"/>
    <property type="match status" value="1"/>
</dbReference>
<evidence type="ECO:0000256" key="11">
    <source>
        <dbReference type="ARBA" id="ARBA00023125"/>
    </source>
</evidence>
<comment type="catalytic activity">
    <reaction evidence="15">
        <text>Couples ATP hydrolysis with the unwinding of duplex DNA by translocating in the 3'-5' direction.</text>
        <dbReference type="EC" id="5.6.2.4"/>
    </reaction>
</comment>
<dbReference type="GO" id="GO:0016787">
    <property type="term" value="F:hydrolase activity"/>
    <property type="evidence" value="ECO:0007669"/>
    <property type="project" value="UniProtKB-KW"/>
</dbReference>
<keyword evidence="11" id="KW-0238">DNA-binding</keyword>
<evidence type="ECO:0000256" key="7">
    <source>
        <dbReference type="ARBA" id="ARBA00022801"/>
    </source>
</evidence>
<keyword evidence="13" id="KW-0234">DNA repair</keyword>
<organism evidence="20 21">
    <name type="scientific">Mangrovibacillus cuniculi</name>
    <dbReference type="NCBI Taxonomy" id="2593652"/>
    <lineage>
        <taxon>Bacteria</taxon>
        <taxon>Bacillati</taxon>
        <taxon>Bacillota</taxon>
        <taxon>Bacilli</taxon>
        <taxon>Bacillales</taxon>
        <taxon>Bacillaceae</taxon>
        <taxon>Mangrovibacillus</taxon>
    </lineage>
</organism>
<dbReference type="GO" id="GO:0003677">
    <property type="term" value="F:DNA binding"/>
    <property type="evidence" value="ECO:0007669"/>
    <property type="project" value="UniProtKB-KW"/>
</dbReference>
<keyword evidence="9" id="KW-0862">Zinc</keyword>
<dbReference type="RefSeq" id="WP_420844614.1">
    <property type="nucleotide sequence ID" value="NZ_CP049742.1"/>
</dbReference>